<feature type="compositionally biased region" description="Basic and acidic residues" evidence="1">
    <location>
        <begin position="86"/>
        <end position="97"/>
    </location>
</feature>
<evidence type="ECO:0000256" key="1">
    <source>
        <dbReference type="SAM" id="MobiDB-lite"/>
    </source>
</evidence>
<protein>
    <submittedName>
        <fullName evidence="2">Uncharacterized protein</fullName>
    </submittedName>
</protein>
<dbReference type="Proteomes" id="UP000527860">
    <property type="component" value="Unassembled WGS sequence"/>
</dbReference>
<reference evidence="3" key="1">
    <citation type="submission" date="2020-04" db="EMBL/GenBank/DDBJ databases">
        <title>Genome analysis and biological profiling of marine Cellulosimicrobium funkei MOSEL-ME6.</title>
        <authorList>
            <person name="Tanveer F."/>
            <person name="Xie Y."/>
            <person name="Shinwari Z.K."/>
        </authorList>
    </citation>
    <scope>NUCLEOTIDE SEQUENCE [LARGE SCALE GENOMIC DNA]</scope>
    <source>
        <strain evidence="3">MOSEL-ME25</strain>
    </source>
</reference>
<dbReference type="GeneID" id="77845988"/>
<keyword evidence="3" id="KW-1185">Reference proteome</keyword>
<dbReference type="EMBL" id="JABEVU030000001">
    <property type="protein sequence ID" value="MDB0581234.1"/>
    <property type="molecule type" value="Genomic_DNA"/>
</dbReference>
<dbReference type="RefSeq" id="WP_052443756.1">
    <property type="nucleotide sequence ID" value="NZ_JABEVU030000001.1"/>
</dbReference>
<evidence type="ECO:0000313" key="2">
    <source>
        <dbReference type="EMBL" id="MDB0581234.1"/>
    </source>
</evidence>
<comment type="caution">
    <text evidence="2">The sequence shown here is derived from an EMBL/GenBank/DDBJ whole genome shotgun (WGS) entry which is preliminary data.</text>
</comment>
<reference evidence="2 3" key="2">
    <citation type="submission" date="2022-12" db="EMBL/GenBank/DDBJ databases">
        <title>Genome analysis and biological profiling of marine Salinicoccus roseus MOSEL-ME25.</title>
        <authorList>
            <person name="Mirza F.T."/>
            <person name="Xie Y."/>
            <person name="Shinwari Z.K."/>
        </authorList>
    </citation>
    <scope>NUCLEOTIDE SEQUENCE [LARGE SCALE GENOMIC DNA]</scope>
    <source>
        <strain evidence="2 3">MOSEL-ME25</strain>
    </source>
</reference>
<feature type="region of interest" description="Disordered" evidence="1">
    <location>
        <begin position="30"/>
        <end position="105"/>
    </location>
</feature>
<feature type="compositionally biased region" description="Basic and acidic residues" evidence="1">
    <location>
        <begin position="30"/>
        <end position="44"/>
    </location>
</feature>
<organism evidence="2 3">
    <name type="scientific">Salinicoccus roseus</name>
    <dbReference type="NCBI Taxonomy" id="45670"/>
    <lineage>
        <taxon>Bacteria</taxon>
        <taxon>Bacillati</taxon>
        <taxon>Bacillota</taxon>
        <taxon>Bacilli</taxon>
        <taxon>Bacillales</taxon>
        <taxon>Staphylococcaceae</taxon>
        <taxon>Salinicoccus</taxon>
    </lineage>
</organism>
<proteinExistence type="predicted"/>
<gene>
    <name evidence="2" type="ORF">F7P68_0011945</name>
</gene>
<evidence type="ECO:0000313" key="3">
    <source>
        <dbReference type="Proteomes" id="UP000527860"/>
    </source>
</evidence>
<sequence>MSELFPVEKNFRDGQDNKRLYEKDGWYPRRGLEASDERVAELQEKGFIGGEGASDEAPEGQNDGPGTDYPKHTGGGYYELSNGEKVQGKEEAEKAEQELSEAPQE</sequence>
<accession>A0ABT4YKL9</accession>
<name>A0ABT4YKL9_9STAP</name>